<evidence type="ECO:0000313" key="1">
    <source>
        <dbReference type="EMBL" id="AQK89166.1"/>
    </source>
</evidence>
<gene>
    <name evidence="1" type="ORF">ZEAMMB73_Zm00001d008191</name>
</gene>
<reference evidence="1" key="1">
    <citation type="submission" date="2015-12" db="EMBL/GenBank/DDBJ databases">
        <title>Update maize B73 reference genome by single molecule sequencing technologies.</title>
        <authorList>
            <consortium name="Maize Genome Sequencing Project"/>
            <person name="Ware D."/>
        </authorList>
    </citation>
    <scope>NUCLEOTIDE SEQUENCE</scope>
    <source>
        <tissue evidence="1">Seedling</tissue>
    </source>
</reference>
<dbReference type="SMR" id="A0A1D6FAU0"/>
<sequence>MISNSFLCFFSAASCLKSFRPNTIVLSGLSGRGKTTIYYQLRDGSSHQGTVTSMEENSNTFVLHSEQERVCKLLEFILFPTY</sequence>
<dbReference type="InParanoid" id="A0A1D6FAU0"/>
<dbReference type="EMBL" id="CM000784">
    <property type="protein sequence ID" value="AQK89166.1"/>
    <property type="molecule type" value="Genomic_DNA"/>
</dbReference>
<name>A0A1D6FAU0_MAIZE</name>
<dbReference type="Gene3D" id="3.40.50.300">
    <property type="entry name" value="P-loop containing nucleotide triphosphate hydrolases"/>
    <property type="match status" value="1"/>
</dbReference>
<dbReference type="InterPro" id="IPR027417">
    <property type="entry name" value="P-loop_NTPase"/>
</dbReference>
<protein>
    <submittedName>
        <fullName evidence="1">Signal recognition particle binding</fullName>
    </submittedName>
</protein>
<dbReference type="AlphaFoldDB" id="A0A1D6FAU0"/>
<accession>A0A1D6FAU0</accession>
<proteinExistence type="predicted"/>
<organism evidence="1">
    <name type="scientific">Zea mays</name>
    <name type="common">Maize</name>
    <dbReference type="NCBI Taxonomy" id="4577"/>
    <lineage>
        <taxon>Eukaryota</taxon>
        <taxon>Viridiplantae</taxon>
        <taxon>Streptophyta</taxon>
        <taxon>Embryophyta</taxon>
        <taxon>Tracheophyta</taxon>
        <taxon>Spermatophyta</taxon>
        <taxon>Magnoliopsida</taxon>
        <taxon>Liliopsida</taxon>
        <taxon>Poales</taxon>
        <taxon>Poaceae</taxon>
        <taxon>PACMAD clade</taxon>
        <taxon>Panicoideae</taxon>
        <taxon>Andropogonodae</taxon>
        <taxon>Andropogoneae</taxon>
        <taxon>Tripsacinae</taxon>
        <taxon>Zea</taxon>
    </lineage>
</organism>
<dbReference type="STRING" id="4577.A0A1D6FAU0"/>
<dbReference type="ExpressionAtlas" id="A0A1D6FAU0">
    <property type="expression patterns" value="baseline and differential"/>
</dbReference>